<dbReference type="Gene3D" id="3.30.460.10">
    <property type="entry name" value="Beta Polymerase, domain 2"/>
    <property type="match status" value="1"/>
</dbReference>
<dbReference type="HAMAP" id="MF_01477">
    <property type="entry name" value="Iojap_RsfS"/>
    <property type="match status" value="1"/>
</dbReference>
<dbReference type="GO" id="GO:0017148">
    <property type="term" value="P:negative regulation of translation"/>
    <property type="evidence" value="ECO:0007669"/>
    <property type="project" value="TreeGrafter"/>
</dbReference>
<dbReference type="GO" id="GO:0043023">
    <property type="term" value="F:ribosomal large subunit binding"/>
    <property type="evidence" value="ECO:0007669"/>
    <property type="project" value="TreeGrafter"/>
</dbReference>
<organism evidence="2 3">
    <name type="scientific">Rotaria magnacalcarata</name>
    <dbReference type="NCBI Taxonomy" id="392030"/>
    <lineage>
        <taxon>Eukaryota</taxon>
        <taxon>Metazoa</taxon>
        <taxon>Spiralia</taxon>
        <taxon>Gnathifera</taxon>
        <taxon>Rotifera</taxon>
        <taxon>Eurotatoria</taxon>
        <taxon>Bdelloidea</taxon>
        <taxon>Philodinida</taxon>
        <taxon>Philodinidae</taxon>
        <taxon>Rotaria</taxon>
    </lineage>
</organism>
<evidence type="ECO:0000313" key="3">
    <source>
        <dbReference type="Proteomes" id="UP000663887"/>
    </source>
</evidence>
<dbReference type="EMBL" id="CAJNRG010010184">
    <property type="protein sequence ID" value="CAF2120012.1"/>
    <property type="molecule type" value="Genomic_DNA"/>
</dbReference>
<proteinExistence type="inferred from homology"/>
<evidence type="ECO:0000313" key="2">
    <source>
        <dbReference type="EMBL" id="CAF2120012.1"/>
    </source>
</evidence>
<dbReference type="InterPro" id="IPR043519">
    <property type="entry name" value="NT_sf"/>
</dbReference>
<dbReference type="PANTHER" id="PTHR21043">
    <property type="entry name" value="IOJAP SUPERFAMILY ORTHOLOG"/>
    <property type="match status" value="1"/>
</dbReference>
<dbReference type="InterPro" id="IPR004394">
    <property type="entry name" value="Iojap/RsfS/C7orf30"/>
</dbReference>
<name>A0A816W164_9BILA</name>
<reference evidence="2" key="1">
    <citation type="submission" date="2021-02" db="EMBL/GenBank/DDBJ databases">
        <authorList>
            <person name="Nowell W R."/>
        </authorList>
    </citation>
    <scope>NUCLEOTIDE SEQUENCE</scope>
</reference>
<dbReference type="NCBIfam" id="TIGR00090">
    <property type="entry name" value="rsfS_iojap_ybeB"/>
    <property type="match status" value="1"/>
</dbReference>
<dbReference type="Proteomes" id="UP000663887">
    <property type="component" value="Unassembled WGS sequence"/>
</dbReference>
<dbReference type="SUPFAM" id="SSF81301">
    <property type="entry name" value="Nucleotidyltransferase"/>
    <property type="match status" value="1"/>
</dbReference>
<comment type="similarity">
    <text evidence="1">Belongs to the Iojap/RsfS family.</text>
</comment>
<gene>
    <name evidence="2" type="ORF">XDN619_LOCUS22506</name>
</gene>
<evidence type="ECO:0008006" key="4">
    <source>
        <dbReference type="Google" id="ProtNLM"/>
    </source>
</evidence>
<dbReference type="GO" id="GO:0090071">
    <property type="term" value="P:negative regulation of ribosome biogenesis"/>
    <property type="evidence" value="ECO:0007669"/>
    <property type="project" value="TreeGrafter"/>
</dbReference>
<comment type="caution">
    <text evidence="2">The sequence shown here is derived from an EMBL/GenBank/DDBJ whole genome shotgun (WGS) entry which is preliminary data.</text>
</comment>
<protein>
    <recommendedName>
        <fullName evidence="4">Ribosomal silencing factor RsfS</fullName>
    </recommendedName>
</protein>
<accession>A0A816W164</accession>
<dbReference type="Pfam" id="PF02410">
    <property type="entry name" value="RsfS"/>
    <property type="match status" value="1"/>
</dbReference>
<evidence type="ECO:0000256" key="1">
    <source>
        <dbReference type="ARBA" id="ARBA00010574"/>
    </source>
</evidence>
<dbReference type="AlphaFoldDB" id="A0A816W164"/>
<dbReference type="PANTHER" id="PTHR21043:SF0">
    <property type="entry name" value="MITOCHONDRIAL ASSEMBLY OF RIBOSOMAL LARGE SUBUNIT PROTEIN 1"/>
    <property type="match status" value="1"/>
</dbReference>
<sequence>MISNPNELKDFIIKILEDKNAQNITVLELAQEVPLATYMIFASARSTKNISAIAEHVVYELKHVAQWPVLVEGVNNSDWVLLDAGEVIVHIFHPEAREKFRLEELWGKRK</sequence>